<name>A0AB34KAP8_9PEZI</name>
<dbReference type="AlphaFoldDB" id="A0AB34KAP8"/>
<proteinExistence type="predicted"/>
<accession>A0AB34KAP8</accession>
<dbReference type="EMBL" id="JAAQHG020000071">
    <property type="protein sequence ID" value="KAL1582069.1"/>
    <property type="molecule type" value="Genomic_DNA"/>
</dbReference>
<dbReference type="GeneID" id="96010691"/>
<keyword evidence="2" id="KW-1185">Reference proteome</keyword>
<dbReference type="PANTHER" id="PTHR35020:SF4">
    <property type="entry name" value="N-ACETYLGLUCOSAMINE-INDUCED PROTEIN 1"/>
    <property type="match status" value="1"/>
</dbReference>
<dbReference type="RefSeq" id="XP_069225176.1">
    <property type="nucleotide sequence ID" value="XM_069377853.1"/>
</dbReference>
<comment type="caution">
    <text evidence="1">The sequence shown here is derived from an EMBL/GenBank/DDBJ whole genome shotgun (WGS) entry which is preliminary data.</text>
</comment>
<dbReference type="Pfam" id="PF12239">
    <property type="entry name" value="DUF3605"/>
    <property type="match status" value="1"/>
</dbReference>
<protein>
    <recommendedName>
        <fullName evidence="3">N-acetylglucosamine-induced protein 1</fullName>
    </recommendedName>
</protein>
<dbReference type="GO" id="GO:0005737">
    <property type="term" value="C:cytoplasm"/>
    <property type="evidence" value="ECO:0007669"/>
    <property type="project" value="TreeGrafter"/>
</dbReference>
<dbReference type="Proteomes" id="UP000803884">
    <property type="component" value="Unassembled WGS sequence"/>
</dbReference>
<dbReference type="GO" id="GO:0006044">
    <property type="term" value="P:N-acetylglucosamine metabolic process"/>
    <property type="evidence" value="ECO:0007669"/>
    <property type="project" value="TreeGrafter"/>
</dbReference>
<dbReference type="InterPro" id="IPR022036">
    <property type="entry name" value="DUF3605"/>
</dbReference>
<organism evidence="1 2">
    <name type="scientific">Cladosporium halotolerans</name>
    <dbReference type="NCBI Taxonomy" id="1052096"/>
    <lineage>
        <taxon>Eukaryota</taxon>
        <taxon>Fungi</taxon>
        <taxon>Dikarya</taxon>
        <taxon>Ascomycota</taxon>
        <taxon>Pezizomycotina</taxon>
        <taxon>Dothideomycetes</taxon>
        <taxon>Dothideomycetidae</taxon>
        <taxon>Cladosporiales</taxon>
        <taxon>Cladosporiaceae</taxon>
        <taxon>Cladosporium</taxon>
    </lineage>
</organism>
<dbReference type="PANTHER" id="PTHR35020">
    <property type="entry name" value="N-ACETYLGLUCOSAMINE-INDUCED PROTEIN 1"/>
    <property type="match status" value="1"/>
</dbReference>
<sequence length="125" mass="14466">MRFVVEARLGWGEEDFRRGGEGRFGGKDSYTILPNDYPYGIDPRIRHLVVWTKFAFPSDPVTDDLLPSARREIEDFVRERFTSVWGEENVVWFRNWGALKSVRAVEHFHVMVFGMGGGEVRELTG</sequence>
<reference evidence="1 2" key="1">
    <citation type="journal article" date="2020" name="Microbiol. Resour. Announc.">
        <title>Draft Genome Sequence of a Cladosporium Species Isolated from the Mesophotic Ascidian Didemnum maculosum.</title>
        <authorList>
            <person name="Gioti A."/>
            <person name="Siaperas R."/>
            <person name="Nikolaivits E."/>
            <person name="Le Goff G."/>
            <person name="Ouazzani J."/>
            <person name="Kotoulas G."/>
            <person name="Topakas E."/>
        </authorList>
    </citation>
    <scope>NUCLEOTIDE SEQUENCE [LARGE SCALE GENOMIC DNA]</scope>
    <source>
        <strain evidence="1 2">TM138-S3</strain>
    </source>
</reference>
<evidence type="ECO:0008006" key="3">
    <source>
        <dbReference type="Google" id="ProtNLM"/>
    </source>
</evidence>
<evidence type="ECO:0000313" key="2">
    <source>
        <dbReference type="Proteomes" id="UP000803884"/>
    </source>
</evidence>
<evidence type="ECO:0000313" key="1">
    <source>
        <dbReference type="EMBL" id="KAL1582069.1"/>
    </source>
</evidence>
<gene>
    <name evidence="1" type="ORF">WHR41_09249</name>
</gene>